<evidence type="ECO:0000313" key="2">
    <source>
        <dbReference type="Proteomes" id="UP001380290"/>
    </source>
</evidence>
<dbReference type="RefSeq" id="WP_339599124.1">
    <property type="nucleotide sequence ID" value="NZ_JBBHLC010000021.1"/>
</dbReference>
<organism evidence="1 2">
    <name type="scientific">Pseudomonas farsensis</name>
    <dbReference type="NCBI Taxonomy" id="2745492"/>
    <lineage>
        <taxon>Bacteria</taxon>
        <taxon>Pseudomonadati</taxon>
        <taxon>Pseudomonadota</taxon>
        <taxon>Gammaproteobacteria</taxon>
        <taxon>Pseudomonadales</taxon>
        <taxon>Pseudomonadaceae</taxon>
        <taxon>Pseudomonas</taxon>
    </lineage>
</organism>
<name>A0ABU8QSA8_9PSED</name>
<dbReference type="Proteomes" id="UP001380290">
    <property type="component" value="Unassembled WGS sequence"/>
</dbReference>
<proteinExistence type="predicted"/>
<reference evidence="1 2" key="1">
    <citation type="submission" date="2024-02" db="EMBL/GenBank/DDBJ databases">
        <title>Identification of pathogenicity and growth-promoting function of Pseudomonas putida variant.</title>
        <authorList>
            <person name="Sun J."/>
        </authorList>
    </citation>
    <scope>NUCLEOTIDE SEQUENCE [LARGE SCALE GENOMIC DNA]</scope>
    <source>
        <strain evidence="1 2">A03</strain>
    </source>
</reference>
<protein>
    <submittedName>
        <fullName evidence="1">Lar family restriction alleviation protein</fullName>
    </submittedName>
</protein>
<accession>A0ABU8QSA8</accession>
<keyword evidence="2" id="KW-1185">Reference proteome</keyword>
<comment type="caution">
    <text evidence="1">The sequence shown here is derived from an EMBL/GenBank/DDBJ whole genome shotgun (WGS) entry which is preliminary data.</text>
</comment>
<evidence type="ECO:0000313" key="1">
    <source>
        <dbReference type="EMBL" id="MEJ5863541.1"/>
    </source>
</evidence>
<sequence>MPTENRSINTDMVSEILPCPFCGQQDFLIERLDSDASVVICQGLTGPHEACLACGPVGVAQNEGEEQPGRDKAIEQWNARAEHHQAPVGEVVAFGEGLHEIAWAAGRMPKLGAKLYTRADPDEAERLRVVVDQQKNLIASLRAELVECRSIDASTAPAAPALSIPDGYCLMPRRLTAENGAKALLLGEFKLQVTRECPECLNLEEPIEGCEICDGEGEYAQHYMIPWDQIKFIYSEAVKGLALPSPAAVGASQMTFEYVHPDGERRSVSVSRAEVVEHMDSELFEKLTDTICQCEPIGETNVVDCRCDEVAEQFELVKP</sequence>
<gene>
    <name evidence="1" type="ORF">V7S98_09925</name>
</gene>
<dbReference type="Pfam" id="PF14354">
    <property type="entry name" value="Lar_restr_allev"/>
    <property type="match status" value="1"/>
</dbReference>
<dbReference type="EMBL" id="JBBHLC010000021">
    <property type="protein sequence ID" value="MEJ5863541.1"/>
    <property type="molecule type" value="Genomic_DNA"/>
</dbReference>